<dbReference type="Proteomes" id="UP000308430">
    <property type="component" value="Unassembled WGS sequence"/>
</dbReference>
<dbReference type="Pfam" id="PF13545">
    <property type="entry name" value="HTH_Crp_2"/>
    <property type="match status" value="1"/>
</dbReference>
<dbReference type="InterPro" id="IPR036390">
    <property type="entry name" value="WH_DNA-bd_sf"/>
</dbReference>
<evidence type="ECO:0000256" key="3">
    <source>
        <dbReference type="ARBA" id="ARBA00023163"/>
    </source>
</evidence>
<dbReference type="OrthoDB" id="9776746at2"/>
<dbReference type="Gene3D" id="2.60.120.10">
    <property type="entry name" value="Jelly Rolls"/>
    <property type="match status" value="1"/>
</dbReference>
<evidence type="ECO:0000259" key="4">
    <source>
        <dbReference type="PROSITE" id="PS50042"/>
    </source>
</evidence>
<name>A0A4V3WC54_9RHOO</name>
<dbReference type="SUPFAM" id="SSF51206">
    <property type="entry name" value="cAMP-binding domain-like"/>
    <property type="match status" value="1"/>
</dbReference>
<dbReference type="GO" id="GO:0003700">
    <property type="term" value="F:DNA-binding transcription factor activity"/>
    <property type="evidence" value="ECO:0007669"/>
    <property type="project" value="TreeGrafter"/>
</dbReference>
<organism evidence="6 7">
    <name type="scientific">Pseudothauera nasutitermitis</name>
    <dbReference type="NCBI Taxonomy" id="2565930"/>
    <lineage>
        <taxon>Bacteria</taxon>
        <taxon>Pseudomonadati</taxon>
        <taxon>Pseudomonadota</taxon>
        <taxon>Betaproteobacteria</taxon>
        <taxon>Rhodocyclales</taxon>
        <taxon>Zoogloeaceae</taxon>
        <taxon>Pseudothauera</taxon>
    </lineage>
</organism>
<dbReference type="CDD" id="cd00038">
    <property type="entry name" value="CAP_ED"/>
    <property type="match status" value="1"/>
</dbReference>
<sequence>MPILDADQLATRYPVLDALPAEARARLLGAASWVRLPAGQLLFDDLQACEGFPFVVEGSVRVLKAAPSGRELPLYRVAAGETCVISSSCLLAHSAYNARGITETETLLMLLPGAVFDELLGEPAFRTFVFNLFAERIADLMQLIEAVAFQRLDQRLAALLLGKGRMLRTTHQQLADELGSVREIVSRLLKGFAEQGLVRLGREQVEVLDAAGLRELATGTR</sequence>
<feature type="domain" description="HTH crp-type" evidence="5">
    <location>
        <begin position="150"/>
        <end position="211"/>
    </location>
</feature>
<keyword evidence="7" id="KW-1185">Reference proteome</keyword>
<dbReference type="GO" id="GO:0005829">
    <property type="term" value="C:cytosol"/>
    <property type="evidence" value="ECO:0007669"/>
    <property type="project" value="TreeGrafter"/>
</dbReference>
<dbReference type="PROSITE" id="PS50042">
    <property type="entry name" value="CNMP_BINDING_3"/>
    <property type="match status" value="1"/>
</dbReference>
<evidence type="ECO:0000259" key="5">
    <source>
        <dbReference type="PROSITE" id="PS51063"/>
    </source>
</evidence>
<evidence type="ECO:0000256" key="1">
    <source>
        <dbReference type="ARBA" id="ARBA00023015"/>
    </source>
</evidence>
<feature type="domain" description="Cyclic nucleotide-binding" evidence="4">
    <location>
        <begin position="15"/>
        <end position="121"/>
    </location>
</feature>
<dbReference type="InterPro" id="IPR000595">
    <property type="entry name" value="cNMP-bd_dom"/>
</dbReference>
<dbReference type="Pfam" id="PF00027">
    <property type="entry name" value="cNMP_binding"/>
    <property type="match status" value="1"/>
</dbReference>
<proteinExistence type="predicted"/>
<keyword evidence="1" id="KW-0805">Transcription regulation</keyword>
<evidence type="ECO:0000313" key="7">
    <source>
        <dbReference type="Proteomes" id="UP000308430"/>
    </source>
</evidence>
<evidence type="ECO:0000256" key="2">
    <source>
        <dbReference type="ARBA" id="ARBA00023125"/>
    </source>
</evidence>
<dbReference type="InterPro" id="IPR014710">
    <property type="entry name" value="RmlC-like_jellyroll"/>
</dbReference>
<comment type="caution">
    <text evidence="6">The sequence shown here is derived from an EMBL/GenBank/DDBJ whole genome shotgun (WGS) entry which is preliminary data.</text>
</comment>
<dbReference type="SUPFAM" id="SSF46785">
    <property type="entry name" value="Winged helix' DNA-binding domain"/>
    <property type="match status" value="1"/>
</dbReference>
<dbReference type="PROSITE" id="PS51063">
    <property type="entry name" value="HTH_CRP_2"/>
    <property type="match status" value="1"/>
</dbReference>
<protein>
    <submittedName>
        <fullName evidence="6">Crp/Fnr family transcriptional regulator</fullName>
    </submittedName>
</protein>
<keyword evidence="3" id="KW-0804">Transcription</keyword>
<dbReference type="PRINTS" id="PR00034">
    <property type="entry name" value="HTHCRP"/>
</dbReference>
<dbReference type="InterPro" id="IPR012318">
    <property type="entry name" value="HTH_CRP"/>
</dbReference>
<dbReference type="EMBL" id="SSOC01000003">
    <property type="protein sequence ID" value="THF65865.1"/>
    <property type="molecule type" value="Genomic_DNA"/>
</dbReference>
<dbReference type="GO" id="GO:0003677">
    <property type="term" value="F:DNA binding"/>
    <property type="evidence" value="ECO:0007669"/>
    <property type="project" value="UniProtKB-KW"/>
</dbReference>
<dbReference type="SMART" id="SM00419">
    <property type="entry name" value="HTH_CRP"/>
    <property type="match status" value="1"/>
</dbReference>
<keyword evidence="2" id="KW-0238">DNA-binding</keyword>
<dbReference type="Gene3D" id="1.10.10.10">
    <property type="entry name" value="Winged helix-like DNA-binding domain superfamily/Winged helix DNA-binding domain"/>
    <property type="match status" value="1"/>
</dbReference>
<evidence type="ECO:0000313" key="6">
    <source>
        <dbReference type="EMBL" id="THF65865.1"/>
    </source>
</evidence>
<dbReference type="InterPro" id="IPR018490">
    <property type="entry name" value="cNMP-bd_dom_sf"/>
</dbReference>
<accession>A0A4V3WC54</accession>
<dbReference type="InterPro" id="IPR050397">
    <property type="entry name" value="Env_Response_Regulators"/>
</dbReference>
<dbReference type="PANTHER" id="PTHR24567">
    <property type="entry name" value="CRP FAMILY TRANSCRIPTIONAL REGULATORY PROTEIN"/>
    <property type="match status" value="1"/>
</dbReference>
<dbReference type="InterPro" id="IPR036388">
    <property type="entry name" value="WH-like_DNA-bd_sf"/>
</dbReference>
<reference evidence="6 7" key="1">
    <citation type="submission" date="2019-04" db="EMBL/GenBank/DDBJ databases">
        <title>Azoarcus nasutitermitis sp. nov. isolated from termite nest.</title>
        <authorList>
            <person name="Lin S.-Y."/>
            <person name="Hameed A."/>
            <person name="Hsu Y.-H."/>
            <person name="Young C.-C."/>
        </authorList>
    </citation>
    <scope>NUCLEOTIDE SEQUENCE [LARGE SCALE GENOMIC DNA]</scope>
    <source>
        <strain evidence="6 7">CC-YHH838</strain>
    </source>
</reference>
<dbReference type="PANTHER" id="PTHR24567:SF74">
    <property type="entry name" value="HTH-TYPE TRANSCRIPTIONAL REGULATOR ARCR"/>
    <property type="match status" value="1"/>
</dbReference>
<dbReference type="RefSeq" id="WP_136348071.1">
    <property type="nucleotide sequence ID" value="NZ_SSOC01000003.1"/>
</dbReference>
<gene>
    <name evidence="6" type="ORF">E6C76_10020</name>
</gene>
<dbReference type="AlphaFoldDB" id="A0A4V3WC54"/>